<dbReference type="GO" id="GO:0005794">
    <property type="term" value="C:Golgi apparatus"/>
    <property type="evidence" value="ECO:0007669"/>
    <property type="project" value="TreeGrafter"/>
</dbReference>
<keyword evidence="11" id="KW-0464">Manganese</keyword>
<evidence type="ECO:0000256" key="9">
    <source>
        <dbReference type="ARBA" id="ARBA00023136"/>
    </source>
</evidence>
<dbReference type="CDD" id="cd00899">
    <property type="entry name" value="b4GalT"/>
    <property type="match status" value="1"/>
</dbReference>
<comment type="subcellular location">
    <subcellularLocation>
        <location evidence="1 11">Membrane</location>
        <topology evidence="1 11">Single-pass type II membrane protein</topology>
    </subcellularLocation>
</comment>
<evidence type="ECO:0000256" key="6">
    <source>
        <dbReference type="ARBA" id="ARBA00022692"/>
    </source>
</evidence>
<evidence type="ECO:0000313" key="15">
    <source>
        <dbReference type="Proteomes" id="UP000192247"/>
    </source>
</evidence>
<comment type="similarity">
    <text evidence="3 11">Belongs to the glycosyltransferase 7 family.</text>
</comment>
<dbReference type="PANTHER" id="PTHR19300">
    <property type="entry name" value="BETA-1,4-GALACTOSYLTRANSFERASE"/>
    <property type="match status" value="1"/>
</dbReference>
<dbReference type="UniPathway" id="UPA00378"/>
<dbReference type="EC" id="2.4.1.-" evidence="11"/>
<dbReference type="AlphaFoldDB" id="A0A1V9XIA6"/>
<gene>
    <name evidence="14" type="ORF">BIW11_09954</name>
</gene>
<comment type="function">
    <text evidence="11">Catalyzes the transfer of galactose onto proteins or lipids.</text>
</comment>
<proteinExistence type="inferred from homology"/>
<dbReference type="OrthoDB" id="10038994at2759"/>
<evidence type="ECO:0000259" key="12">
    <source>
        <dbReference type="Pfam" id="PF02709"/>
    </source>
</evidence>
<reference evidence="14 15" key="1">
    <citation type="journal article" date="2017" name="Gigascience">
        <title>Draft genome of the honey bee ectoparasitic mite, Tropilaelaps mercedesae, is shaped by the parasitic life history.</title>
        <authorList>
            <person name="Dong X."/>
            <person name="Armstrong S.D."/>
            <person name="Xia D."/>
            <person name="Makepeace B.L."/>
            <person name="Darby A.C."/>
            <person name="Kadowaki T."/>
        </authorList>
    </citation>
    <scope>NUCLEOTIDE SEQUENCE [LARGE SCALE GENOMIC DNA]</scope>
    <source>
        <strain evidence="14">Wuxi-XJTLU</strain>
    </source>
</reference>
<dbReference type="GO" id="GO:0005975">
    <property type="term" value="P:carbohydrate metabolic process"/>
    <property type="evidence" value="ECO:0007669"/>
    <property type="project" value="InterPro"/>
</dbReference>
<keyword evidence="8" id="KW-1133">Transmembrane helix</keyword>
<evidence type="ECO:0000256" key="3">
    <source>
        <dbReference type="ARBA" id="ARBA00005735"/>
    </source>
</evidence>
<sequence length="332" mass="38063">MQVRVMKSIIHAKLSALTCEHWLMLLALALFILALRCPTGRGVTFTSRDDVVSCVPLTGHCGLRLSEDSSSYFPVRRIVDETYLQSLERRLIGHFNRSGFSLIRPSGCDPAYRTAIVVPYRDRAEHLNLFVQHIHDFLAGQGIAYALYVIEQSKGDPFNRGMLFNVGFREALKDAGNFCCFIFHDVDLLPENPQNAYVCSSQPRHMCVGIDTFRYVVPYANIFGGVVAMQRQHVEKVNGFSNRFWGWGGEDDDLALRIRLCGLTIFRWPPHISRYTMMGHKKEMPNPDRFALLAESEAKWRRDGLSDLRYEVLAIHRNPLFTRITVRLHRNT</sequence>
<dbReference type="InParanoid" id="A0A1V9XIA6"/>
<dbReference type="EMBL" id="MNPL01010484">
    <property type="protein sequence ID" value="OQR73103.1"/>
    <property type="molecule type" value="Genomic_DNA"/>
</dbReference>
<dbReference type="GO" id="GO:0006688">
    <property type="term" value="P:glycosphingolipid biosynthetic process"/>
    <property type="evidence" value="ECO:0007669"/>
    <property type="project" value="TreeGrafter"/>
</dbReference>
<organism evidence="14 15">
    <name type="scientific">Tropilaelaps mercedesae</name>
    <dbReference type="NCBI Taxonomy" id="418985"/>
    <lineage>
        <taxon>Eukaryota</taxon>
        <taxon>Metazoa</taxon>
        <taxon>Ecdysozoa</taxon>
        <taxon>Arthropoda</taxon>
        <taxon>Chelicerata</taxon>
        <taxon>Arachnida</taxon>
        <taxon>Acari</taxon>
        <taxon>Parasitiformes</taxon>
        <taxon>Mesostigmata</taxon>
        <taxon>Gamasina</taxon>
        <taxon>Dermanyssoidea</taxon>
        <taxon>Laelapidae</taxon>
        <taxon>Tropilaelaps</taxon>
    </lineage>
</organism>
<evidence type="ECO:0000313" key="14">
    <source>
        <dbReference type="EMBL" id="OQR73103.1"/>
    </source>
</evidence>
<evidence type="ECO:0000256" key="4">
    <source>
        <dbReference type="ARBA" id="ARBA00022676"/>
    </source>
</evidence>
<comment type="caution">
    <text evidence="14">The sequence shown here is derived from an EMBL/GenBank/DDBJ whole genome shotgun (WGS) entry which is preliminary data.</text>
</comment>
<dbReference type="GO" id="GO:0008378">
    <property type="term" value="F:galactosyltransferase activity"/>
    <property type="evidence" value="ECO:0007669"/>
    <property type="project" value="TreeGrafter"/>
</dbReference>
<feature type="domain" description="Galactosyltransferase C-terminal" evidence="12">
    <location>
        <begin position="204"/>
        <end position="281"/>
    </location>
</feature>
<keyword evidence="7 11" id="KW-0735">Signal-anchor</keyword>
<name>A0A1V9XIA6_9ACAR</name>
<dbReference type="SUPFAM" id="SSF53448">
    <property type="entry name" value="Nucleotide-diphospho-sugar transferases"/>
    <property type="match status" value="1"/>
</dbReference>
<dbReference type="PANTHER" id="PTHR19300:SF57">
    <property type="entry name" value="BETA-1,4-N-ACETYLGALACTOSAMINYLTRANSFERASE"/>
    <property type="match status" value="1"/>
</dbReference>
<evidence type="ECO:0000256" key="8">
    <source>
        <dbReference type="ARBA" id="ARBA00022989"/>
    </source>
</evidence>
<protein>
    <recommendedName>
        <fullName evidence="11">Beta-1,4-N-acetylgalactosaminyltransferase</fullName>
        <ecNumber evidence="11">2.4.1.-</ecNumber>
    </recommendedName>
    <alternativeName>
        <fullName evidence="11">Beta-4-GalNAcT</fullName>
    </alternativeName>
</protein>
<keyword evidence="6" id="KW-0812">Transmembrane</keyword>
<dbReference type="InterPro" id="IPR029044">
    <property type="entry name" value="Nucleotide-diphossugar_trans"/>
</dbReference>
<evidence type="ECO:0000256" key="10">
    <source>
        <dbReference type="ARBA" id="ARBA00023180"/>
    </source>
</evidence>
<dbReference type="Proteomes" id="UP000192247">
    <property type="component" value="Unassembled WGS sequence"/>
</dbReference>
<dbReference type="GO" id="GO:0046872">
    <property type="term" value="F:metal ion binding"/>
    <property type="evidence" value="ECO:0007669"/>
    <property type="project" value="UniProtKB-UniRule"/>
</dbReference>
<evidence type="ECO:0000259" key="13">
    <source>
        <dbReference type="Pfam" id="PF13733"/>
    </source>
</evidence>
<evidence type="ECO:0000256" key="1">
    <source>
        <dbReference type="ARBA" id="ARBA00004606"/>
    </source>
</evidence>
<keyword evidence="15" id="KW-1185">Reference proteome</keyword>
<keyword evidence="10 11" id="KW-0325">Glycoprotein</keyword>
<dbReference type="GO" id="GO:0016020">
    <property type="term" value="C:membrane"/>
    <property type="evidence" value="ECO:0007669"/>
    <property type="project" value="UniProtKB-SubCell"/>
</dbReference>
<keyword evidence="11" id="KW-0479">Metal-binding</keyword>
<dbReference type="STRING" id="418985.A0A1V9XIA6"/>
<dbReference type="Pfam" id="PF13733">
    <property type="entry name" value="Glyco_transf_7N"/>
    <property type="match status" value="1"/>
</dbReference>
<dbReference type="InterPro" id="IPR003859">
    <property type="entry name" value="Galactosyl_T"/>
</dbReference>
<comment type="cofactor">
    <cofactor evidence="11">
        <name>Mn(2+)</name>
        <dbReference type="ChEBI" id="CHEBI:29035"/>
    </cofactor>
</comment>
<dbReference type="InterPro" id="IPR027791">
    <property type="entry name" value="Galactosyl_T_C"/>
</dbReference>
<keyword evidence="4 11" id="KW-0328">Glycosyltransferase</keyword>
<keyword evidence="5 11" id="KW-0808">Transferase</keyword>
<dbReference type="Gene3D" id="3.90.550.10">
    <property type="entry name" value="Spore Coat Polysaccharide Biosynthesis Protein SpsA, Chain A"/>
    <property type="match status" value="1"/>
</dbReference>
<accession>A0A1V9XIA6</accession>
<dbReference type="GO" id="GO:0033842">
    <property type="term" value="F:N-acetyl-beta-glucosaminyl-derivative 4-beta-N-acetylgalactosaminyltransferase activity"/>
    <property type="evidence" value="ECO:0007669"/>
    <property type="project" value="TreeGrafter"/>
</dbReference>
<dbReference type="Pfam" id="PF02709">
    <property type="entry name" value="Glyco_transf_7C"/>
    <property type="match status" value="1"/>
</dbReference>
<evidence type="ECO:0000256" key="11">
    <source>
        <dbReference type="RuleBase" id="RU368121"/>
    </source>
</evidence>
<evidence type="ECO:0000256" key="2">
    <source>
        <dbReference type="ARBA" id="ARBA00004922"/>
    </source>
</evidence>
<dbReference type="InterPro" id="IPR027995">
    <property type="entry name" value="Galactosyl_T_N"/>
</dbReference>
<comment type="pathway">
    <text evidence="2 11">Protein modification; protein glycosylation.</text>
</comment>
<evidence type="ECO:0000256" key="7">
    <source>
        <dbReference type="ARBA" id="ARBA00022968"/>
    </source>
</evidence>
<feature type="domain" description="Galactosyltransferase N-terminal" evidence="13">
    <location>
        <begin position="103"/>
        <end position="200"/>
    </location>
</feature>
<evidence type="ECO:0000256" key="5">
    <source>
        <dbReference type="ARBA" id="ARBA00022679"/>
    </source>
</evidence>
<keyword evidence="9" id="KW-0472">Membrane</keyword>
<dbReference type="PRINTS" id="PR02050">
    <property type="entry name" value="B14GALTRFASE"/>
</dbReference>